<dbReference type="EMBL" id="JPOX01000013">
    <property type="protein sequence ID" value="KFX48192.1"/>
    <property type="molecule type" value="Genomic_DNA"/>
</dbReference>
<organism evidence="1">
    <name type="scientific">Talaromyces marneffei PM1</name>
    <dbReference type="NCBI Taxonomy" id="1077442"/>
    <lineage>
        <taxon>Eukaryota</taxon>
        <taxon>Fungi</taxon>
        <taxon>Dikarya</taxon>
        <taxon>Ascomycota</taxon>
        <taxon>Pezizomycotina</taxon>
        <taxon>Eurotiomycetes</taxon>
        <taxon>Eurotiomycetidae</taxon>
        <taxon>Eurotiales</taxon>
        <taxon>Trichocomaceae</taxon>
        <taxon>Talaromyces</taxon>
        <taxon>Talaromyces sect. Talaromyces</taxon>
    </lineage>
</organism>
<comment type="caution">
    <text evidence="1">The sequence shown here is derived from an EMBL/GenBank/DDBJ whole genome shotgun (WGS) entry which is preliminary data.</text>
</comment>
<sequence>MASSDSLKYVYKLVPSSAPIPEPLPDRLPVSDLDLQSGFIHLSSARQVPNTLKFFFKDEPVVYVLRLEYAKVEENIRWESPDAKICGPREGEGMFPHLYNGLKLGKEEIESVAIWKNEDGWDNALGKAASWLV</sequence>
<proteinExistence type="predicted"/>
<dbReference type="SUPFAM" id="SSF56399">
    <property type="entry name" value="ADP-ribosylation"/>
    <property type="match status" value="1"/>
</dbReference>
<protein>
    <submittedName>
        <fullName evidence="1">Uncharacterized protein</fullName>
    </submittedName>
</protein>
<dbReference type="eggNOG" id="ENOG502SBXH">
    <property type="taxonomic scope" value="Eukaryota"/>
</dbReference>
<accession>A0A093XSF7</accession>
<name>A0A093XSF7_TALMA</name>
<dbReference type="HOGENOM" id="CLU_129452_2_0_1"/>
<dbReference type="Gene3D" id="3.20.170.20">
    <property type="entry name" value="Protein of unknown function DUF952"/>
    <property type="match status" value="1"/>
</dbReference>
<gene>
    <name evidence="1" type="ORF">GQ26_0132420</name>
</gene>
<dbReference type="AlphaFoldDB" id="A0A093XSF7"/>
<dbReference type="PANTHER" id="PTHR34129:SF1">
    <property type="entry name" value="DUF952 DOMAIN-CONTAINING PROTEIN"/>
    <property type="match status" value="1"/>
</dbReference>
<reference evidence="1" key="1">
    <citation type="journal article" date="2014" name="PLoS Genet.">
        <title>Signature Gene Expression Reveals Novel Clues to the Molecular Mechanisms of Dimorphic Transition in Penicillium marneffei.</title>
        <authorList>
            <person name="Yang E."/>
            <person name="Wang G."/>
            <person name="Cai J."/>
            <person name="Woo P.C."/>
            <person name="Lau S.K."/>
            <person name="Yuen K.-Y."/>
            <person name="Chow W.-N."/>
            <person name="Lin X."/>
        </authorList>
    </citation>
    <scope>NUCLEOTIDE SEQUENCE [LARGE SCALE GENOMIC DNA]</scope>
    <source>
        <strain evidence="1">PM1</strain>
    </source>
</reference>
<dbReference type="InterPro" id="IPR009297">
    <property type="entry name" value="DUF952"/>
</dbReference>
<dbReference type="Pfam" id="PF06108">
    <property type="entry name" value="DUF952"/>
    <property type="match status" value="1"/>
</dbReference>
<dbReference type="EMBL" id="JPOX01000013">
    <property type="protein sequence ID" value="KFX48193.1"/>
    <property type="molecule type" value="Genomic_DNA"/>
</dbReference>
<dbReference type="PANTHER" id="PTHR34129">
    <property type="entry name" value="BLR1139 PROTEIN"/>
    <property type="match status" value="1"/>
</dbReference>
<evidence type="ECO:0000313" key="1">
    <source>
        <dbReference type="EMBL" id="KFX48193.1"/>
    </source>
</evidence>